<feature type="compositionally biased region" description="Basic and acidic residues" evidence="1">
    <location>
        <begin position="572"/>
        <end position="598"/>
    </location>
</feature>
<dbReference type="Gene3D" id="1.10.1900.10">
    <property type="entry name" value="c-terminal domain of poly(a) binding protein"/>
    <property type="match status" value="3"/>
</dbReference>
<sequence>NALQESVKVYAQEKLYEIMKVLMDMDNAELFHLLEDQAALKTTVGEVLSSLRLREVITILEVNVRSDLESRTRLGEVLFRVVRQEAGLQQAGKVTGMLLDMDTVELGHLLGSQAVAHPAFAEAIAILESHRNLHYQQKQTLGEAFFPLIQTQVGSQAGKVTGKLLEIDYEELLHLLEDEDVWSRKVEEVVRRLRSEAGEGVEEFQPEFKGRIILTSTTEYFDSSILHHLLTTLSLDPALLIIATPIPSSRKIAQVKRSCPTLQIRRADFLNPRTLSAAFDSGTKLVLISHPGIDHQRSLAHQNVINAAIQSPTITQIYFTSLAFSSPSKSHVMQDHIATEQLLTSLPTTCPKSFPVYIGFYAPGDTSTCIAVGDGPVSFTSRDELGEATARIVVSTLSDYINKLLTLTGPESILLSQVVASISEITSRNVHVNIISKEAYVEKFKDLGNSVDKWVLSQYAIAEGECATVTDTLEEVLGRTPVPFAVSLREELTGGLEIERVRRVEDDAGGGFLKQGACALAHNVLVELINGERVGARPSKAMEFANKIYGAGYDKKYLDPRGRKEEELYEIEKSQREEKDRKLREERERQREREEARRLARVGNGSGPPAQKKTEKEKEDGMRLAWQAKQADDDSFTSILEAAASFGGDFQKYRIYLEENPEQNPEHLKTLRGSAGAEMDRAEQYSRFNPSVSGGTRPTAAGYVNSAVDAAKSVANAAEGPVTQLAGYGGGGSSDDGAQEQQQQQVMQ</sequence>
<dbReference type="AlphaFoldDB" id="A0AAD5SGL1"/>
<name>A0AAD5SGL1_9FUNG</name>
<proteinExistence type="predicted"/>
<feature type="domain" description="PABC" evidence="2">
    <location>
        <begin position="121"/>
        <end position="198"/>
    </location>
</feature>
<protein>
    <recommendedName>
        <fullName evidence="2">PABC domain-containing protein</fullName>
    </recommendedName>
</protein>
<evidence type="ECO:0000313" key="4">
    <source>
        <dbReference type="Proteomes" id="UP001212841"/>
    </source>
</evidence>
<feature type="compositionally biased region" description="Low complexity" evidence="1">
    <location>
        <begin position="735"/>
        <end position="748"/>
    </location>
</feature>
<feature type="region of interest" description="Disordered" evidence="1">
    <location>
        <begin position="722"/>
        <end position="748"/>
    </location>
</feature>
<feature type="non-terminal residue" evidence="3">
    <location>
        <position position="1"/>
    </location>
</feature>
<gene>
    <name evidence="3" type="ORF">HK097_005636</name>
</gene>
<dbReference type="PROSITE" id="PS51309">
    <property type="entry name" value="PABC"/>
    <property type="match status" value="1"/>
</dbReference>
<feature type="region of interest" description="Disordered" evidence="1">
    <location>
        <begin position="572"/>
        <end position="621"/>
    </location>
</feature>
<dbReference type="InterPro" id="IPR036053">
    <property type="entry name" value="PABP-dom"/>
</dbReference>
<comment type="caution">
    <text evidence="3">The sequence shown here is derived from an EMBL/GenBank/DDBJ whole genome shotgun (WGS) entry which is preliminary data.</text>
</comment>
<dbReference type="PANTHER" id="PTHR47129:SF1">
    <property type="entry name" value="NMRA-LIKE DOMAIN-CONTAINING PROTEIN"/>
    <property type="match status" value="1"/>
</dbReference>
<dbReference type="SUPFAM" id="SSF63570">
    <property type="entry name" value="PABC (PABP) domain"/>
    <property type="match status" value="2"/>
</dbReference>
<dbReference type="InterPro" id="IPR052718">
    <property type="entry name" value="NmrA-type_oxidoreductase"/>
</dbReference>
<evidence type="ECO:0000313" key="3">
    <source>
        <dbReference type="EMBL" id="KAJ3052799.1"/>
    </source>
</evidence>
<dbReference type="EMBL" id="JADGJD010000264">
    <property type="protein sequence ID" value="KAJ3052799.1"/>
    <property type="molecule type" value="Genomic_DNA"/>
</dbReference>
<reference evidence="3" key="1">
    <citation type="submission" date="2020-05" db="EMBL/GenBank/DDBJ databases">
        <title>Phylogenomic resolution of chytrid fungi.</title>
        <authorList>
            <person name="Stajich J.E."/>
            <person name="Amses K."/>
            <person name="Simmons R."/>
            <person name="Seto K."/>
            <person name="Myers J."/>
            <person name="Bonds A."/>
            <person name="Quandt C.A."/>
            <person name="Barry K."/>
            <person name="Liu P."/>
            <person name="Grigoriev I."/>
            <person name="Longcore J.E."/>
            <person name="James T.Y."/>
        </authorList>
    </citation>
    <scope>NUCLEOTIDE SEQUENCE</scope>
    <source>
        <strain evidence="3">JEL0318</strain>
    </source>
</reference>
<dbReference type="Gene3D" id="3.40.50.720">
    <property type="entry name" value="NAD(P)-binding Rossmann-like Domain"/>
    <property type="match status" value="1"/>
</dbReference>
<feature type="compositionally biased region" description="Basic and acidic residues" evidence="1">
    <location>
        <begin position="612"/>
        <end position="621"/>
    </location>
</feature>
<dbReference type="PANTHER" id="PTHR47129">
    <property type="entry name" value="QUINONE OXIDOREDUCTASE 2"/>
    <property type="match status" value="1"/>
</dbReference>
<dbReference type="GO" id="GO:0003723">
    <property type="term" value="F:RNA binding"/>
    <property type="evidence" value="ECO:0007669"/>
    <property type="project" value="InterPro"/>
</dbReference>
<dbReference type="Proteomes" id="UP001212841">
    <property type="component" value="Unassembled WGS sequence"/>
</dbReference>
<keyword evidence="4" id="KW-1185">Reference proteome</keyword>
<accession>A0AAD5SGL1</accession>
<dbReference type="SMART" id="SM00517">
    <property type="entry name" value="PolyA"/>
    <property type="match status" value="2"/>
</dbReference>
<organism evidence="3 4">
    <name type="scientific">Rhizophlyctis rosea</name>
    <dbReference type="NCBI Taxonomy" id="64517"/>
    <lineage>
        <taxon>Eukaryota</taxon>
        <taxon>Fungi</taxon>
        <taxon>Fungi incertae sedis</taxon>
        <taxon>Chytridiomycota</taxon>
        <taxon>Chytridiomycota incertae sedis</taxon>
        <taxon>Chytridiomycetes</taxon>
        <taxon>Rhizophlyctidales</taxon>
        <taxon>Rhizophlyctidaceae</taxon>
        <taxon>Rhizophlyctis</taxon>
    </lineage>
</organism>
<dbReference type="Pfam" id="PF00658">
    <property type="entry name" value="MLLE"/>
    <property type="match status" value="2"/>
</dbReference>
<dbReference type="SUPFAM" id="SSF51735">
    <property type="entry name" value="NAD(P)-binding Rossmann-fold domains"/>
    <property type="match status" value="1"/>
</dbReference>
<dbReference type="Gene3D" id="3.90.25.10">
    <property type="entry name" value="UDP-galactose 4-epimerase, domain 1"/>
    <property type="match status" value="1"/>
</dbReference>
<evidence type="ECO:0000259" key="2">
    <source>
        <dbReference type="PROSITE" id="PS51309"/>
    </source>
</evidence>
<evidence type="ECO:0000256" key="1">
    <source>
        <dbReference type="SAM" id="MobiDB-lite"/>
    </source>
</evidence>
<dbReference type="InterPro" id="IPR002004">
    <property type="entry name" value="PABP_HYD_C"/>
</dbReference>
<dbReference type="InterPro" id="IPR036291">
    <property type="entry name" value="NAD(P)-bd_dom_sf"/>
</dbReference>